<evidence type="ECO:0000256" key="3">
    <source>
        <dbReference type="ARBA" id="ARBA00023125"/>
    </source>
</evidence>
<dbReference type="STRING" id="1165689.SAMN02927914_04527"/>
<dbReference type="AlphaFoldDB" id="A0A1G5ZAG2"/>
<feature type="domain" description="HTH lysR-type" evidence="5">
    <location>
        <begin position="8"/>
        <end position="65"/>
    </location>
</feature>
<reference evidence="6 7" key="1">
    <citation type="submission" date="2016-10" db="EMBL/GenBank/DDBJ databases">
        <authorList>
            <person name="de Groot N.N."/>
        </authorList>
    </citation>
    <scope>NUCLEOTIDE SEQUENCE [LARGE SCALE GENOMIC DNA]</scope>
    <source>
        <strain evidence="6 7">CGMCC 1.12097</strain>
    </source>
</reference>
<dbReference type="FunFam" id="1.10.10.10:FF:000001">
    <property type="entry name" value="LysR family transcriptional regulator"/>
    <property type="match status" value="1"/>
</dbReference>
<evidence type="ECO:0000259" key="5">
    <source>
        <dbReference type="PROSITE" id="PS50931"/>
    </source>
</evidence>
<keyword evidence="2" id="KW-0805">Transcription regulation</keyword>
<dbReference type="InterPro" id="IPR050176">
    <property type="entry name" value="LTTR"/>
</dbReference>
<gene>
    <name evidence="6" type="ORF">SAMN02927914_04527</name>
</gene>
<dbReference type="GO" id="GO:0003700">
    <property type="term" value="F:DNA-binding transcription factor activity"/>
    <property type="evidence" value="ECO:0007669"/>
    <property type="project" value="InterPro"/>
</dbReference>
<dbReference type="Pfam" id="PF03466">
    <property type="entry name" value="LysR_substrate"/>
    <property type="match status" value="1"/>
</dbReference>
<evidence type="ECO:0000256" key="1">
    <source>
        <dbReference type="ARBA" id="ARBA00009437"/>
    </source>
</evidence>
<keyword evidence="4" id="KW-0804">Transcription</keyword>
<dbReference type="RefSeq" id="WP_342028529.1">
    <property type="nucleotide sequence ID" value="NZ_FMXM01000015.1"/>
</dbReference>
<name>A0A1G5ZAG2_9HYPH</name>
<evidence type="ECO:0000256" key="2">
    <source>
        <dbReference type="ARBA" id="ARBA00023015"/>
    </source>
</evidence>
<dbReference type="Pfam" id="PF00126">
    <property type="entry name" value="HTH_1"/>
    <property type="match status" value="1"/>
</dbReference>
<keyword evidence="3 6" id="KW-0238">DNA-binding</keyword>
<dbReference type="PROSITE" id="PS50931">
    <property type="entry name" value="HTH_LYSR"/>
    <property type="match status" value="1"/>
</dbReference>
<dbReference type="Gene3D" id="3.40.190.10">
    <property type="entry name" value="Periplasmic binding protein-like II"/>
    <property type="match status" value="2"/>
</dbReference>
<dbReference type="PANTHER" id="PTHR30579:SF7">
    <property type="entry name" value="HTH-TYPE TRANSCRIPTIONAL REGULATOR LRHA-RELATED"/>
    <property type="match status" value="1"/>
</dbReference>
<sequence>MAAMINVLDLGLVRTFVAVAEHAGMTAAGNALHLTQSAVSQQIKRLEESLGTSLFIRDRRGLRLTRTGERLRSRAIRLLSLNDEIISEMTATGPSGRVRVGVPLDLVGNTLSAILKAYVEAYPLVEVSLLSGSSTELKKLVLGGEIDLAIVEERASSSGGNCLGVERLVWAGAKQGRAYRKKPLPVSMVSETCAFRPAVIEALDKAGRDWRTVFENVSMEATAATTRADLAVSVWLETYAPADLEILGPECEVPRLPSFAINLYGPAQNASAAVRSFESHLRNGFMRERRAA</sequence>
<evidence type="ECO:0000313" key="6">
    <source>
        <dbReference type="EMBL" id="SDA91495.1"/>
    </source>
</evidence>
<dbReference type="Gene3D" id="1.10.10.10">
    <property type="entry name" value="Winged helix-like DNA-binding domain superfamily/Winged helix DNA-binding domain"/>
    <property type="match status" value="1"/>
</dbReference>
<organism evidence="6 7">
    <name type="scientific">Mesorhizobium qingshengii</name>
    <dbReference type="NCBI Taxonomy" id="1165689"/>
    <lineage>
        <taxon>Bacteria</taxon>
        <taxon>Pseudomonadati</taxon>
        <taxon>Pseudomonadota</taxon>
        <taxon>Alphaproteobacteria</taxon>
        <taxon>Hyphomicrobiales</taxon>
        <taxon>Phyllobacteriaceae</taxon>
        <taxon>Mesorhizobium</taxon>
    </lineage>
</organism>
<comment type="similarity">
    <text evidence="1">Belongs to the LysR transcriptional regulatory family.</text>
</comment>
<evidence type="ECO:0000313" key="7">
    <source>
        <dbReference type="Proteomes" id="UP000198588"/>
    </source>
</evidence>
<proteinExistence type="inferred from homology"/>
<protein>
    <submittedName>
        <fullName evidence="6">DNA-binding transcriptional regulator, LysR family</fullName>
    </submittedName>
</protein>
<dbReference type="InterPro" id="IPR036390">
    <property type="entry name" value="WH_DNA-bd_sf"/>
</dbReference>
<dbReference type="InterPro" id="IPR000847">
    <property type="entry name" value="LysR_HTH_N"/>
</dbReference>
<dbReference type="PRINTS" id="PR00039">
    <property type="entry name" value="HTHLYSR"/>
</dbReference>
<dbReference type="GO" id="GO:0003677">
    <property type="term" value="F:DNA binding"/>
    <property type="evidence" value="ECO:0007669"/>
    <property type="project" value="UniProtKB-KW"/>
</dbReference>
<dbReference type="InterPro" id="IPR036388">
    <property type="entry name" value="WH-like_DNA-bd_sf"/>
</dbReference>
<dbReference type="InterPro" id="IPR005119">
    <property type="entry name" value="LysR_subst-bd"/>
</dbReference>
<evidence type="ECO:0000256" key="4">
    <source>
        <dbReference type="ARBA" id="ARBA00023163"/>
    </source>
</evidence>
<dbReference type="SUPFAM" id="SSF53850">
    <property type="entry name" value="Periplasmic binding protein-like II"/>
    <property type="match status" value="1"/>
</dbReference>
<dbReference type="EMBL" id="FMXM01000015">
    <property type="protein sequence ID" value="SDA91495.1"/>
    <property type="molecule type" value="Genomic_DNA"/>
</dbReference>
<accession>A0A1G5ZAG2</accession>
<dbReference type="Proteomes" id="UP000198588">
    <property type="component" value="Unassembled WGS sequence"/>
</dbReference>
<dbReference type="SUPFAM" id="SSF46785">
    <property type="entry name" value="Winged helix' DNA-binding domain"/>
    <property type="match status" value="1"/>
</dbReference>
<dbReference type="PANTHER" id="PTHR30579">
    <property type="entry name" value="TRANSCRIPTIONAL REGULATOR"/>
    <property type="match status" value="1"/>
</dbReference>